<dbReference type="SUPFAM" id="SSF48317">
    <property type="entry name" value="Acid phosphatase/Vanadium-dependent haloperoxidase"/>
    <property type="match status" value="1"/>
</dbReference>
<dbReference type="PANTHER" id="PTHR14969">
    <property type="entry name" value="SPHINGOSINE-1-PHOSPHATE PHOSPHOHYDROLASE"/>
    <property type="match status" value="1"/>
</dbReference>
<dbReference type="RefSeq" id="WP_047809234.1">
    <property type="nucleotide sequence ID" value="NZ_LDZY01000004.1"/>
</dbReference>
<comment type="caution">
    <text evidence="3">The sequence shown here is derived from an EMBL/GenBank/DDBJ whole genome shotgun (WGS) entry which is preliminary data.</text>
</comment>
<feature type="domain" description="Phosphatidic acid phosphatase type 2/haloperoxidase" evidence="2">
    <location>
        <begin position="49"/>
        <end position="159"/>
    </location>
</feature>
<dbReference type="EMBL" id="LDZY01000004">
    <property type="protein sequence ID" value="KLU66685.1"/>
    <property type="molecule type" value="Genomic_DNA"/>
</dbReference>
<keyword evidence="1" id="KW-0472">Membrane</keyword>
<dbReference type="GO" id="GO:0050380">
    <property type="term" value="F:undecaprenyl-diphosphatase activity"/>
    <property type="evidence" value="ECO:0007669"/>
    <property type="project" value="UniProtKB-EC"/>
</dbReference>
<evidence type="ECO:0000256" key="1">
    <source>
        <dbReference type="SAM" id="Phobius"/>
    </source>
</evidence>
<dbReference type="PANTHER" id="PTHR14969:SF13">
    <property type="entry name" value="AT30094P"/>
    <property type="match status" value="1"/>
</dbReference>
<dbReference type="AlphaFoldDB" id="A0A0J1FT89"/>
<feature type="transmembrane region" description="Helical" evidence="1">
    <location>
        <begin position="18"/>
        <end position="41"/>
    </location>
</feature>
<dbReference type="Pfam" id="PF01569">
    <property type="entry name" value="PAP2"/>
    <property type="match status" value="1"/>
</dbReference>
<dbReference type="InterPro" id="IPR036938">
    <property type="entry name" value="PAP2/HPO_sf"/>
</dbReference>
<protein>
    <submittedName>
        <fullName evidence="3">Putative undecaprenyl-diphosphatase YbjG</fullName>
        <ecNumber evidence="3">3.6.1.27</ecNumber>
    </submittedName>
</protein>
<sequence length="296" mass="34078">MVSFYQAIQSIHTPLIDYFFILLSFLGSEPSYIFLITVIYWNIDKRFGFRLAILFLTSMGLNGFFKGIFNAPRPIGQPGIRSLYLSSATGSSFPSGHSQGAATFYPYVWNRWRSRKIYLGIGTFMILGIGFSRLYLGVHWPQDVLGAYLLGAVVVIGFQKIDERFLKLQMSLGLKLFISFLVPLLFLLLYHTHQGLQMVGFVIGFTCGHFLEDYYLDYRERTPLVPSIFKTFLGLCILGLWVWIWHPLTRMYPWIYLPVLTVGGLWTSFGAPSLFRHFKWENPLKEERTSSLGVTR</sequence>
<accession>A0A0J1FT89</accession>
<proteinExistence type="predicted"/>
<keyword evidence="3" id="KW-0378">Hydrolase</keyword>
<dbReference type="EC" id="3.6.1.27" evidence="3"/>
<feature type="transmembrane region" description="Helical" evidence="1">
    <location>
        <begin position="47"/>
        <end position="65"/>
    </location>
</feature>
<evidence type="ECO:0000313" key="3">
    <source>
        <dbReference type="EMBL" id="KLU66685.1"/>
    </source>
</evidence>
<dbReference type="Proteomes" id="UP000036356">
    <property type="component" value="Unassembled WGS sequence"/>
</dbReference>
<feature type="transmembrane region" description="Helical" evidence="1">
    <location>
        <begin position="144"/>
        <end position="161"/>
    </location>
</feature>
<evidence type="ECO:0000313" key="4">
    <source>
        <dbReference type="Proteomes" id="UP000036356"/>
    </source>
</evidence>
<keyword evidence="1" id="KW-1133">Transmembrane helix</keyword>
<organism evidence="3 4">
    <name type="scientific">Desulfosporosinus acididurans</name>
    <dbReference type="NCBI Taxonomy" id="476652"/>
    <lineage>
        <taxon>Bacteria</taxon>
        <taxon>Bacillati</taxon>
        <taxon>Bacillota</taxon>
        <taxon>Clostridia</taxon>
        <taxon>Eubacteriales</taxon>
        <taxon>Desulfitobacteriaceae</taxon>
        <taxon>Desulfosporosinus</taxon>
    </lineage>
</organism>
<feature type="transmembrane region" description="Helical" evidence="1">
    <location>
        <begin position="228"/>
        <end position="248"/>
    </location>
</feature>
<feature type="transmembrane region" description="Helical" evidence="1">
    <location>
        <begin position="173"/>
        <end position="190"/>
    </location>
</feature>
<reference evidence="3 4" key="1">
    <citation type="submission" date="2015-06" db="EMBL/GenBank/DDBJ databases">
        <title>Draft genome of the moderately acidophilic sulfate reducer Candidatus Desulfosporosinus acididurans strain M1.</title>
        <authorList>
            <person name="Poehlein A."/>
            <person name="Petzsch P."/>
            <person name="Johnson B.D."/>
            <person name="Schloemann M."/>
            <person name="Daniel R."/>
            <person name="Muehling M."/>
        </authorList>
    </citation>
    <scope>NUCLEOTIDE SEQUENCE [LARGE SCALE GENOMIC DNA]</scope>
    <source>
        <strain evidence="3 4">M1</strain>
    </source>
</reference>
<name>A0A0J1FT89_9FIRM</name>
<dbReference type="Gene3D" id="1.20.144.10">
    <property type="entry name" value="Phosphatidic acid phosphatase type 2/haloperoxidase"/>
    <property type="match status" value="1"/>
</dbReference>
<feature type="transmembrane region" description="Helical" evidence="1">
    <location>
        <begin position="254"/>
        <end position="275"/>
    </location>
</feature>
<keyword evidence="1" id="KW-0812">Transmembrane</keyword>
<dbReference type="STRING" id="476652.DEAC_c13520"/>
<dbReference type="PATRIC" id="fig|476652.3.peg.1389"/>
<keyword evidence="4" id="KW-1185">Reference proteome</keyword>
<evidence type="ECO:0000259" key="2">
    <source>
        <dbReference type="SMART" id="SM00014"/>
    </source>
</evidence>
<gene>
    <name evidence="3" type="primary">ybjG</name>
    <name evidence="3" type="ORF">DEAC_c13520</name>
</gene>
<dbReference type="SMART" id="SM00014">
    <property type="entry name" value="acidPPc"/>
    <property type="match status" value="1"/>
</dbReference>
<dbReference type="InterPro" id="IPR000326">
    <property type="entry name" value="PAP2/HPO"/>
</dbReference>
<feature type="transmembrane region" description="Helical" evidence="1">
    <location>
        <begin position="117"/>
        <end position="138"/>
    </location>
</feature>